<dbReference type="RefSeq" id="WP_013169566.1">
    <property type="nucleotide sequence ID" value="NC_014218.1"/>
</dbReference>
<dbReference type="Gene3D" id="3.40.50.1010">
    <property type="entry name" value="5'-nuclease"/>
    <property type="match status" value="1"/>
</dbReference>
<keyword evidence="6" id="KW-0460">Magnesium</keyword>
<evidence type="ECO:0000313" key="10">
    <source>
        <dbReference type="Proteomes" id="UP000000376"/>
    </source>
</evidence>
<evidence type="ECO:0000256" key="4">
    <source>
        <dbReference type="ARBA" id="ARBA00022723"/>
    </source>
</evidence>
<dbReference type="SUPFAM" id="SSF88723">
    <property type="entry name" value="PIN domain-like"/>
    <property type="match status" value="1"/>
</dbReference>
<dbReference type="PANTHER" id="PTHR33653">
    <property type="entry name" value="RIBONUCLEASE VAPC2"/>
    <property type="match status" value="1"/>
</dbReference>
<dbReference type="Proteomes" id="UP000000376">
    <property type="component" value="Chromosome"/>
</dbReference>
<evidence type="ECO:0000259" key="8">
    <source>
        <dbReference type="Pfam" id="PF01850"/>
    </source>
</evidence>
<keyword evidence="2" id="KW-1277">Toxin-antitoxin system</keyword>
<protein>
    <submittedName>
        <fullName evidence="9">PilT protein domain protein</fullName>
    </submittedName>
</protein>
<dbReference type="PANTHER" id="PTHR33653:SF1">
    <property type="entry name" value="RIBONUCLEASE VAPC2"/>
    <property type="match status" value="1"/>
</dbReference>
<evidence type="ECO:0000256" key="1">
    <source>
        <dbReference type="ARBA" id="ARBA00001946"/>
    </source>
</evidence>
<keyword evidence="10" id="KW-1185">Reference proteome</keyword>
<organism evidence="9 10">
    <name type="scientific">Arcanobacterium haemolyticum (strain ATCC 9345 / DSM 20595 / CCM 5947 / CCUG 17215 / LMG 16163 / NBRC 15585 / NCTC 8452 / 11018)</name>
    <dbReference type="NCBI Taxonomy" id="644284"/>
    <lineage>
        <taxon>Bacteria</taxon>
        <taxon>Bacillati</taxon>
        <taxon>Actinomycetota</taxon>
        <taxon>Actinomycetes</taxon>
        <taxon>Actinomycetales</taxon>
        <taxon>Actinomycetaceae</taxon>
        <taxon>Arcanobacterium</taxon>
    </lineage>
</organism>
<comment type="cofactor">
    <cofactor evidence="1">
        <name>Mg(2+)</name>
        <dbReference type="ChEBI" id="CHEBI:18420"/>
    </cofactor>
</comment>
<proteinExistence type="inferred from homology"/>
<keyword evidence="3" id="KW-0540">Nuclease</keyword>
<dbReference type="InterPro" id="IPR029060">
    <property type="entry name" value="PIN-like_dom_sf"/>
</dbReference>
<name>D7BMB9_ARCHD</name>
<reference evidence="9 10" key="1">
    <citation type="journal article" date="2010" name="Stand. Genomic Sci.">
        <title>Complete genome sequence of Arcanobacterium haemolyticum type strain (11018).</title>
        <authorList>
            <person name="Yasawong M."/>
            <person name="Teshima H."/>
            <person name="Lapidus A."/>
            <person name="Nolan M."/>
            <person name="Lucas S."/>
            <person name="Glavina Del Rio T."/>
            <person name="Tice H."/>
            <person name="Cheng J."/>
            <person name="Bruce D."/>
            <person name="Detter C."/>
            <person name="Tapia R."/>
            <person name="Han C."/>
            <person name="Goodwin L."/>
            <person name="Pitluck S."/>
            <person name="Liolios K."/>
            <person name="Ivanova N."/>
            <person name="Mavromatis K."/>
            <person name="Mikhailova N."/>
            <person name="Pati A."/>
            <person name="Chen A."/>
            <person name="Palaniappan K."/>
            <person name="Land M."/>
            <person name="Hauser L."/>
            <person name="Chang Y."/>
            <person name="Jeffries C."/>
            <person name="Rohde M."/>
            <person name="Sikorski J."/>
            <person name="Pukall R."/>
            <person name="Goker M."/>
            <person name="Woyke T."/>
            <person name="Bristow J."/>
            <person name="Eisen J."/>
            <person name="Markowitz V."/>
            <person name="Hugenholtz P."/>
            <person name="Kyrpides N."/>
            <person name="Klenk H."/>
        </authorList>
    </citation>
    <scope>NUCLEOTIDE SEQUENCE [LARGE SCALE GENOMIC DNA]</scope>
    <source>
        <strain evidence="10">ATCC 9345 / DSM 20595 / CCUG 17215 / LMG 16163 / NBRC 15585 / NCTC 8452 / 11018</strain>
    </source>
</reference>
<dbReference type="AlphaFoldDB" id="D7BMB9"/>
<dbReference type="eggNOG" id="COG1487">
    <property type="taxonomic scope" value="Bacteria"/>
</dbReference>
<sequence length="137" mass="15561">MKYLLDTNVVSALRRPDKNPQVAQWAHNIPQTDCYISSLTVAEIGRGIRAIAKRDIQQAQILSRWFEHDLLPTFDGRILSFDLAASLRFNTFEVPEKAPIDDAYIAAIADAHHLLLVSRNEKHVKPLHVPVLNPWES</sequence>
<evidence type="ECO:0000256" key="2">
    <source>
        <dbReference type="ARBA" id="ARBA00022649"/>
    </source>
</evidence>
<dbReference type="Pfam" id="PF01850">
    <property type="entry name" value="PIN"/>
    <property type="match status" value="1"/>
</dbReference>
<dbReference type="EMBL" id="CP002045">
    <property type="protein sequence ID" value="ADH92068.1"/>
    <property type="molecule type" value="Genomic_DNA"/>
</dbReference>
<dbReference type="CDD" id="cd18746">
    <property type="entry name" value="PIN_VapC4-5_FitB-like"/>
    <property type="match status" value="1"/>
</dbReference>
<dbReference type="GO" id="GO:0016787">
    <property type="term" value="F:hydrolase activity"/>
    <property type="evidence" value="ECO:0007669"/>
    <property type="project" value="UniProtKB-KW"/>
</dbReference>
<evidence type="ECO:0000256" key="6">
    <source>
        <dbReference type="ARBA" id="ARBA00022842"/>
    </source>
</evidence>
<evidence type="ECO:0000256" key="7">
    <source>
        <dbReference type="ARBA" id="ARBA00038093"/>
    </source>
</evidence>
<dbReference type="HOGENOM" id="CLU_118482_8_0_11"/>
<evidence type="ECO:0000313" key="9">
    <source>
        <dbReference type="EMBL" id="ADH92068.1"/>
    </source>
</evidence>
<dbReference type="OrthoDB" id="9804823at2"/>
<dbReference type="STRING" id="644284.Arch_0310"/>
<accession>D7BMB9</accession>
<dbReference type="GO" id="GO:0004518">
    <property type="term" value="F:nuclease activity"/>
    <property type="evidence" value="ECO:0007669"/>
    <property type="project" value="UniProtKB-KW"/>
</dbReference>
<feature type="domain" description="PIN" evidence="8">
    <location>
        <begin position="3"/>
        <end position="123"/>
    </location>
</feature>
<dbReference type="InterPro" id="IPR050556">
    <property type="entry name" value="Type_II_TA_system_RNase"/>
</dbReference>
<gene>
    <name evidence="9" type="ordered locus">Arch_0310</name>
</gene>
<dbReference type="GO" id="GO:0046872">
    <property type="term" value="F:metal ion binding"/>
    <property type="evidence" value="ECO:0007669"/>
    <property type="project" value="UniProtKB-KW"/>
</dbReference>
<dbReference type="InterPro" id="IPR002716">
    <property type="entry name" value="PIN_dom"/>
</dbReference>
<keyword evidence="4" id="KW-0479">Metal-binding</keyword>
<comment type="similarity">
    <text evidence="7">Belongs to the PINc/VapC protein family.</text>
</comment>
<evidence type="ECO:0000256" key="5">
    <source>
        <dbReference type="ARBA" id="ARBA00022801"/>
    </source>
</evidence>
<keyword evidence="5" id="KW-0378">Hydrolase</keyword>
<evidence type="ECO:0000256" key="3">
    <source>
        <dbReference type="ARBA" id="ARBA00022722"/>
    </source>
</evidence>
<dbReference type="KEGG" id="ahe:Arch_0310"/>